<dbReference type="SMART" id="SM01161">
    <property type="entry name" value="DUF1767"/>
    <property type="match status" value="1"/>
</dbReference>
<dbReference type="InParanoid" id="A0A286UAH2"/>
<organism evidence="6 7">
    <name type="scientific">Pyrrhoderma noxium</name>
    <dbReference type="NCBI Taxonomy" id="2282107"/>
    <lineage>
        <taxon>Eukaryota</taxon>
        <taxon>Fungi</taxon>
        <taxon>Dikarya</taxon>
        <taxon>Basidiomycota</taxon>
        <taxon>Agaricomycotina</taxon>
        <taxon>Agaricomycetes</taxon>
        <taxon>Hymenochaetales</taxon>
        <taxon>Hymenochaetaceae</taxon>
        <taxon>Pyrrhoderma</taxon>
    </lineage>
</organism>
<feature type="compositionally biased region" description="Acidic residues" evidence="3">
    <location>
        <begin position="458"/>
        <end position="468"/>
    </location>
</feature>
<dbReference type="STRING" id="2282107.A0A286UAH2"/>
<dbReference type="Gene3D" id="2.40.50.770">
    <property type="entry name" value="RecQ-mediated genome instability protein Rmi1, C-terminal domain"/>
    <property type="match status" value="1"/>
</dbReference>
<name>A0A286UAH2_9AGAM</name>
<dbReference type="InterPro" id="IPR042470">
    <property type="entry name" value="RMI1_N_C_sf"/>
</dbReference>
<evidence type="ECO:0000259" key="4">
    <source>
        <dbReference type="Pfam" id="PF08585"/>
    </source>
</evidence>
<evidence type="ECO:0000259" key="5">
    <source>
        <dbReference type="Pfam" id="PF21000"/>
    </source>
</evidence>
<dbReference type="InterPro" id="IPR013894">
    <property type="entry name" value="RMI1_OB"/>
</dbReference>
<proteinExistence type="inferred from homology"/>
<dbReference type="GO" id="GO:0000724">
    <property type="term" value="P:double-strand break repair via homologous recombination"/>
    <property type="evidence" value="ECO:0007669"/>
    <property type="project" value="TreeGrafter"/>
</dbReference>
<dbReference type="AlphaFoldDB" id="A0A286UAH2"/>
<evidence type="ECO:0000313" key="7">
    <source>
        <dbReference type="Proteomes" id="UP000217199"/>
    </source>
</evidence>
<feature type="domain" description="RMI1 N-terminal" evidence="5">
    <location>
        <begin position="14"/>
        <end position="63"/>
    </location>
</feature>
<dbReference type="OrthoDB" id="341511at2759"/>
<dbReference type="GO" id="GO:0031422">
    <property type="term" value="C:RecQ family helicase-topoisomerase III complex"/>
    <property type="evidence" value="ECO:0007669"/>
    <property type="project" value="TreeGrafter"/>
</dbReference>
<dbReference type="Pfam" id="PF21000">
    <property type="entry name" value="RMI1_N_N"/>
    <property type="match status" value="1"/>
</dbReference>
<dbReference type="PANTHER" id="PTHR14790">
    <property type="entry name" value="RECQ-MEDIATED GENOME INSTABILITY PROTEIN 1 RMI1"/>
    <property type="match status" value="1"/>
</dbReference>
<feature type="compositionally biased region" description="Polar residues" evidence="3">
    <location>
        <begin position="291"/>
        <end position="308"/>
    </location>
</feature>
<dbReference type="GO" id="GO:0000712">
    <property type="term" value="P:resolution of meiotic recombination intermediates"/>
    <property type="evidence" value="ECO:0007669"/>
    <property type="project" value="TreeGrafter"/>
</dbReference>
<feature type="region of interest" description="Disordered" evidence="3">
    <location>
        <begin position="419"/>
        <end position="496"/>
    </location>
</feature>
<feature type="compositionally biased region" description="Polar residues" evidence="3">
    <location>
        <begin position="419"/>
        <end position="449"/>
    </location>
</feature>
<dbReference type="PANTHER" id="PTHR14790:SF15">
    <property type="entry name" value="RECQ-MEDIATED GENOME INSTABILITY PROTEIN 1"/>
    <property type="match status" value="1"/>
</dbReference>
<evidence type="ECO:0000256" key="2">
    <source>
        <dbReference type="ARBA" id="ARBA00018987"/>
    </source>
</evidence>
<accession>A0A286UAH2</accession>
<sequence>MPAPSHVVEWIRQNYPSPRVAEDWLNQCCDWIAQEFDINPQTQREKFIENVEKQLLESDLRDSMEQWTGFPHELSDISDNRICETPLLVEITSITEIGHSAFNLYNVRQTRIERVDLAGLAEEEGVESDEGPIPNYPRQMLKLELSDGTTTAKAIEYRSIPELKLGETPLGFKMLLRNVLVRRGILFLEPNSITLLGHLTSDREEYRDKLFLRSLLERMSKPVPSEDEPNNERDAPQSPPETRGPLVPPMNTRESNNSIENRSSPREISEAVSSDFSDAIDHPRKRKRSPSKNGTIPSAAPSSVADTSQNTLVPSRFFSRNEFSLASTPTLVSESIEGSLASHTFVRMLSPVRGDPIDITASSISTDDIESTSHPPVITRNKSPSLRSISDEFDNDYDDIDFEVLDQVEEQARNREQTIAQSYTQDNTPVQTDDSQSVVAYPSQTQTRRPSPEPEIIVLDDDDDEDENNKENNPIQKRRKRRRVSVENNDVIDISD</sequence>
<feature type="region of interest" description="Disordered" evidence="3">
    <location>
        <begin position="221"/>
        <end position="308"/>
    </location>
</feature>
<feature type="compositionally biased region" description="Low complexity" evidence="3">
    <location>
        <begin position="253"/>
        <end position="262"/>
    </location>
</feature>
<reference evidence="6 7" key="1">
    <citation type="journal article" date="2017" name="Mol. Ecol.">
        <title>Comparative and population genomic landscape of Phellinus noxius: A hypervariable fungus causing root rot in trees.</title>
        <authorList>
            <person name="Chung C.L."/>
            <person name="Lee T.J."/>
            <person name="Akiba M."/>
            <person name="Lee H.H."/>
            <person name="Kuo T.H."/>
            <person name="Liu D."/>
            <person name="Ke H.M."/>
            <person name="Yokoi T."/>
            <person name="Roa M.B."/>
            <person name="Lu M.J."/>
            <person name="Chang Y.Y."/>
            <person name="Ann P.J."/>
            <person name="Tsai J.N."/>
            <person name="Chen C.Y."/>
            <person name="Tzean S.S."/>
            <person name="Ota Y."/>
            <person name="Hattori T."/>
            <person name="Sahashi N."/>
            <person name="Liou R.F."/>
            <person name="Kikuchi T."/>
            <person name="Tsai I.J."/>
        </authorList>
    </citation>
    <scope>NUCLEOTIDE SEQUENCE [LARGE SCALE GENOMIC DNA]</scope>
    <source>
        <strain evidence="6 7">FFPRI411160</strain>
    </source>
</reference>
<protein>
    <recommendedName>
        <fullName evidence="2">RecQ-mediated genome instability protein 1</fullName>
    </recommendedName>
</protein>
<dbReference type="Pfam" id="PF08585">
    <property type="entry name" value="RMI1_N_C"/>
    <property type="match status" value="1"/>
</dbReference>
<keyword evidence="7" id="KW-1185">Reference proteome</keyword>
<dbReference type="GO" id="GO:0016604">
    <property type="term" value="C:nuclear body"/>
    <property type="evidence" value="ECO:0007669"/>
    <property type="project" value="TreeGrafter"/>
</dbReference>
<dbReference type="InterPro" id="IPR049363">
    <property type="entry name" value="RMI1_N"/>
</dbReference>
<evidence type="ECO:0000313" key="6">
    <source>
        <dbReference type="EMBL" id="PAV16524.1"/>
    </source>
</evidence>
<evidence type="ECO:0000256" key="3">
    <source>
        <dbReference type="SAM" id="MobiDB-lite"/>
    </source>
</evidence>
<comment type="caution">
    <text evidence="6">The sequence shown here is derived from an EMBL/GenBank/DDBJ whole genome shotgun (WGS) entry which is preliminary data.</text>
</comment>
<comment type="similarity">
    <text evidence="1">Belongs to the RMI1 family.</text>
</comment>
<dbReference type="Proteomes" id="UP000217199">
    <property type="component" value="Unassembled WGS sequence"/>
</dbReference>
<feature type="region of interest" description="Disordered" evidence="3">
    <location>
        <begin position="361"/>
        <end position="392"/>
    </location>
</feature>
<dbReference type="EMBL" id="NBII01000008">
    <property type="protein sequence ID" value="PAV16524.1"/>
    <property type="molecule type" value="Genomic_DNA"/>
</dbReference>
<feature type="domain" description="RecQ mediated genome instability protein 1 OB-fold" evidence="4">
    <location>
        <begin position="83"/>
        <end position="198"/>
    </location>
</feature>
<gene>
    <name evidence="6" type="ORF">PNOK_0814400</name>
</gene>
<evidence type="ECO:0000256" key="1">
    <source>
        <dbReference type="ARBA" id="ARBA00006395"/>
    </source>
</evidence>